<evidence type="ECO:0000256" key="6">
    <source>
        <dbReference type="ARBA" id="ARBA00022679"/>
    </source>
</evidence>
<dbReference type="Gene3D" id="3.40.640.10">
    <property type="entry name" value="Type I PLP-dependent aspartate aminotransferase-like (Major domain)"/>
    <property type="match status" value="1"/>
</dbReference>
<dbReference type="HAMAP" id="MF_01023">
    <property type="entry name" value="HisC_aminotrans_2"/>
    <property type="match status" value="1"/>
</dbReference>
<dbReference type="Proteomes" id="UP001595758">
    <property type="component" value="Unassembled WGS sequence"/>
</dbReference>
<feature type="modified residue" description="N6-(pyridoxal phosphate)lysine" evidence="9">
    <location>
        <position position="231"/>
    </location>
</feature>
<sequence length="374" mass="41043">MACDFAALSHAGIQSLSPYVPGKPIEELARELGISDIIKLASNENPLGCSPKAQEALQRLSIQQIANYPSSAIHPMREKLSAKLDVEPAMLCLSNGSDLLFGLLLKLFCLHTGKHALTHDLAFITYQIQAQELGIPIRFSPINEHWDVDIQAMIAMCNKDTGIIFIANPNNPTGKFIPHNEIVQLLNNVPATTIVVIDEAYYEFAYPEGDTSTIELLAQFPNLVITRTFSKIYGLAGLRLGYAIAHPQIVELILRLQLPFSVNQAVLEAGYAALDDQAFIAKTLANNTAGMQQMVAGLIKADCHVIPSHCNFVTFSCRLAGAVIYKHLLSHGIIIRPLAGYGLPDFLRVSIGKLEQNARFLDKLSFCLSEYSEE</sequence>
<keyword evidence="7 9" id="KW-0663">Pyridoxal phosphate</keyword>
<comment type="caution">
    <text evidence="11">The sequence shown here is derived from an EMBL/GenBank/DDBJ whole genome shotgun (WGS) entry which is preliminary data.</text>
</comment>
<comment type="similarity">
    <text evidence="3 9">Belongs to the class-II pyridoxal-phosphate-dependent aminotransferase family. Histidinol-phosphate aminotransferase subfamily.</text>
</comment>
<evidence type="ECO:0000256" key="7">
    <source>
        <dbReference type="ARBA" id="ARBA00022898"/>
    </source>
</evidence>
<dbReference type="RefSeq" id="WP_382340703.1">
    <property type="nucleotide sequence ID" value="NZ_JBHSAB010000001.1"/>
</dbReference>
<dbReference type="NCBIfam" id="TIGR01141">
    <property type="entry name" value="hisC"/>
    <property type="match status" value="1"/>
</dbReference>
<evidence type="ECO:0000256" key="4">
    <source>
        <dbReference type="ARBA" id="ARBA00011738"/>
    </source>
</evidence>
<evidence type="ECO:0000256" key="8">
    <source>
        <dbReference type="ARBA" id="ARBA00047481"/>
    </source>
</evidence>
<evidence type="ECO:0000256" key="5">
    <source>
        <dbReference type="ARBA" id="ARBA00022576"/>
    </source>
</evidence>
<dbReference type="EMBL" id="JBHSAB010000001">
    <property type="protein sequence ID" value="MFC3907922.1"/>
    <property type="molecule type" value="Genomic_DNA"/>
</dbReference>
<accession>A0ABV8CCJ4</accession>
<dbReference type="Pfam" id="PF00155">
    <property type="entry name" value="Aminotran_1_2"/>
    <property type="match status" value="1"/>
</dbReference>
<keyword evidence="12" id="KW-1185">Reference proteome</keyword>
<dbReference type="EC" id="2.6.1.9" evidence="9"/>
<name>A0ABV8CCJ4_9GAMM</name>
<dbReference type="PANTHER" id="PTHR43643">
    <property type="entry name" value="HISTIDINOL-PHOSPHATE AMINOTRANSFERASE 2"/>
    <property type="match status" value="1"/>
</dbReference>
<keyword evidence="9" id="KW-0368">Histidine biosynthesis</keyword>
<dbReference type="InterPro" id="IPR004839">
    <property type="entry name" value="Aminotransferase_I/II_large"/>
</dbReference>
<evidence type="ECO:0000313" key="12">
    <source>
        <dbReference type="Proteomes" id="UP001595758"/>
    </source>
</evidence>
<dbReference type="InterPro" id="IPR005861">
    <property type="entry name" value="HisP_aminotrans"/>
</dbReference>
<dbReference type="SUPFAM" id="SSF53383">
    <property type="entry name" value="PLP-dependent transferases"/>
    <property type="match status" value="1"/>
</dbReference>
<protein>
    <recommendedName>
        <fullName evidence="9">Histidinol-phosphate aminotransferase</fullName>
        <ecNumber evidence="9">2.6.1.9</ecNumber>
    </recommendedName>
    <alternativeName>
        <fullName evidence="9">Imidazole acetol-phosphate transaminase</fullName>
    </alternativeName>
</protein>
<gene>
    <name evidence="9 11" type="primary">hisC</name>
    <name evidence="11" type="ORF">ACFORL_02350</name>
</gene>
<feature type="domain" description="Aminotransferase class I/classII large" evidence="10">
    <location>
        <begin position="36"/>
        <end position="364"/>
    </location>
</feature>
<dbReference type="InterPro" id="IPR015424">
    <property type="entry name" value="PyrdxlP-dep_Trfase"/>
</dbReference>
<keyword evidence="5 9" id="KW-0032">Aminotransferase</keyword>
<dbReference type="CDD" id="cd00609">
    <property type="entry name" value="AAT_like"/>
    <property type="match status" value="1"/>
</dbReference>
<proteinExistence type="inferred from homology"/>
<dbReference type="PANTHER" id="PTHR43643:SF3">
    <property type="entry name" value="HISTIDINOL-PHOSPHATE AMINOTRANSFERASE"/>
    <property type="match status" value="1"/>
</dbReference>
<evidence type="ECO:0000313" key="11">
    <source>
        <dbReference type="EMBL" id="MFC3907922.1"/>
    </source>
</evidence>
<comment type="cofactor">
    <cofactor evidence="1 9">
        <name>pyridoxal 5'-phosphate</name>
        <dbReference type="ChEBI" id="CHEBI:597326"/>
    </cofactor>
</comment>
<evidence type="ECO:0000259" key="10">
    <source>
        <dbReference type="Pfam" id="PF00155"/>
    </source>
</evidence>
<comment type="catalytic activity">
    <reaction evidence="8 9">
        <text>L-histidinol phosphate + 2-oxoglutarate = 3-(imidazol-4-yl)-2-oxopropyl phosphate + L-glutamate</text>
        <dbReference type="Rhea" id="RHEA:23744"/>
        <dbReference type="ChEBI" id="CHEBI:16810"/>
        <dbReference type="ChEBI" id="CHEBI:29985"/>
        <dbReference type="ChEBI" id="CHEBI:57766"/>
        <dbReference type="ChEBI" id="CHEBI:57980"/>
        <dbReference type="EC" id="2.6.1.9"/>
    </reaction>
</comment>
<comment type="pathway">
    <text evidence="2 9">Amino-acid biosynthesis; L-histidine biosynthesis; L-histidine from 5-phospho-alpha-D-ribose 1-diphosphate: step 7/9.</text>
</comment>
<dbReference type="Gene3D" id="3.90.1150.10">
    <property type="entry name" value="Aspartate Aminotransferase, domain 1"/>
    <property type="match status" value="1"/>
</dbReference>
<keyword evidence="9" id="KW-0028">Amino-acid biosynthesis</keyword>
<organism evidence="11 12">
    <name type="scientific">Legionella dresdenensis</name>
    <dbReference type="NCBI Taxonomy" id="450200"/>
    <lineage>
        <taxon>Bacteria</taxon>
        <taxon>Pseudomonadati</taxon>
        <taxon>Pseudomonadota</taxon>
        <taxon>Gammaproteobacteria</taxon>
        <taxon>Legionellales</taxon>
        <taxon>Legionellaceae</taxon>
        <taxon>Legionella</taxon>
    </lineage>
</organism>
<dbReference type="InterPro" id="IPR015422">
    <property type="entry name" value="PyrdxlP-dep_Trfase_small"/>
</dbReference>
<evidence type="ECO:0000256" key="1">
    <source>
        <dbReference type="ARBA" id="ARBA00001933"/>
    </source>
</evidence>
<reference evidence="12" key="1">
    <citation type="journal article" date="2019" name="Int. J. Syst. Evol. Microbiol.">
        <title>The Global Catalogue of Microorganisms (GCM) 10K type strain sequencing project: providing services to taxonomists for standard genome sequencing and annotation.</title>
        <authorList>
            <consortium name="The Broad Institute Genomics Platform"/>
            <consortium name="The Broad Institute Genome Sequencing Center for Infectious Disease"/>
            <person name="Wu L."/>
            <person name="Ma J."/>
        </authorList>
    </citation>
    <scope>NUCLEOTIDE SEQUENCE [LARGE SCALE GENOMIC DNA]</scope>
    <source>
        <strain evidence="12">CCUG 59858</strain>
    </source>
</reference>
<evidence type="ECO:0000256" key="2">
    <source>
        <dbReference type="ARBA" id="ARBA00005011"/>
    </source>
</evidence>
<dbReference type="InterPro" id="IPR050106">
    <property type="entry name" value="HistidinolP_aminotransfase"/>
</dbReference>
<dbReference type="GO" id="GO:0004400">
    <property type="term" value="F:histidinol-phosphate transaminase activity"/>
    <property type="evidence" value="ECO:0007669"/>
    <property type="project" value="UniProtKB-EC"/>
</dbReference>
<dbReference type="InterPro" id="IPR015421">
    <property type="entry name" value="PyrdxlP-dep_Trfase_major"/>
</dbReference>
<evidence type="ECO:0000256" key="9">
    <source>
        <dbReference type="HAMAP-Rule" id="MF_01023"/>
    </source>
</evidence>
<keyword evidence="6 9" id="KW-0808">Transferase</keyword>
<evidence type="ECO:0000256" key="3">
    <source>
        <dbReference type="ARBA" id="ARBA00007970"/>
    </source>
</evidence>
<comment type="subunit">
    <text evidence="4 9">Homodimer.</text>
</comment>